<evidence type="ECO:0000313" key="5">
    <source>
        <dbReference type="Proteomes" id="UP000054937"/>
    </source>
</evidence>
<evidence type="ECO:0000256" key="3">
    <source>
        <dbReference type="SAM" id="MobiDB-lite"/>
    </source>
</evidence>
<feature type="region of interest" description="Disordered" evidence="3">
    <location>
        <begin position="15"/>
        <end position="58"/>
    </location>
</feature>
<keyword evidence="2" id="KW-0175">Coiled coil</keyword>
<dbReference type="GO" id="GO:0005829">
    <property type="term" value="C:cytosol"/>
    <property type="evidence" value="ECO:0007669"/>
    <property type="project" value="TreeGrafter"/>
</dbReference>
<organism evidence="4 5">
    <name type="scientific">Pseudocohnilembus persalinus</name>
    <name type="common">Ciliate</name>
    <dbReference type="NCBI Taxonomy" id="266149"/>
    <lineage>
        <taxon>Eukaryota</taxon>
        <taxon>Sar</taxon>
        <taxon>Alveolata</taxon>
        <taxon>Ciliophora</taxon>
        <taxon>Intramacronucleata</taxon>
        <taxon>Oligohymenophorea</taxon>
        <taxon>Scuticociliatia</taxon>
        <taxon>Philasterida</taxon>
        <taxon>Pseudocohnilembidae</taxon>
        <taxon>Pseudocohnilembus</taxon>
    </lineage>
</organism>
<dbReference type="Proteomes" id="UP000054937">
    <property type="component" value="Unassembled WGS sequence"/>
</dbReference>
<dbReference type="InterPro" id="IPR003409">
    <property type="entry name" value="MORN"/>
</dbReference>
<dbReference type="SUPFAM" id="SSF82185">
    <property type="entry name" value="Histone H3 K4-specific methyltransferase SET7/9 N-terminal domain"/>
    <property type="match status" value="3"/>
</dbReference>
<evidence type="ECO:0000313" key="4">
    <source>
        <dbReference type="EMBL" id="KRX02793.1"/>
    </source>
</evidence>
<dbReference type="Pfam" id="PF02493">
    <property type="entry name" value="MORN"/>
    <property type="match status" value="9"/>
</dbReference>
<sequence length="662" mass="77918">MGACQTACHCQKEENTGTIETGGDENEYDSQNNNNKQFQKQGKKKPQPMNGNLKKSPIKQHFKRKFQNIYKDNQENFDPSQYQDNNNNYTMANELTEDQEYNKTNYQSKQQNYETYQNTTEDSQYTFIQEFPTELHPTVENILAKLGDFDYGDDQEFSDIPVLKSPIIYENGSIYFGQFQDNIKQGKGKQLWADGSLYEGYFLNDQATGKGRLIHSDGDIYFGEWQMDKAHGQGIYLHSDGAQYKGEWYEDLQHGYGEETWTDGTKYEGSYFMGKKHGQGKFQWPDNSSYEGEFQDNIIQGQGHYKWGDERQNQKFQKLKKIYEISINYTIQREYEGEWKNNQMSGFGIFRWPDGRKYEGEYFQDKKQGQGKFIWPDGKVYEGSWENGKQHGYGVMTLKDGTIKRGQWLEGKYFGGDQVSDIASVEVQIQNDDIQFEDVRECFLHHLTREKLRQTLHYKSQGYTIEQGSPEKGMKLIHHFLGIDVEIISEVTQNEVIYSSTVGFLFQKVKYKYDQERKIISKDVIQQQPLIISMISMFNTSRNIHQKFLDELKEVLEFDSKYCYIESGNLFENNQKTLQNRKKELGEINKDNKHFFEKNKNQLSDNLKSQLNEILKLQEKLYEEEFEIEVQNQQFQNQKSIQKQQQQDIKNKTLDIQKLSDL</sequence>
<keyword evidence="1" id="KW-0677">Repeat</keyword>
<dbReference type="AlphaFoldDB" id="A0A0V0QKF8"/>
<accession>A0A0V0QKF8</accession>
<evidence type="ECO:0000256" key="1">
    <source>
        <dbReference type="ARBA" id="ARBA00022737"/>
    </source>
</evidence>
<name>A0A0V0QKF8_PSEPJ</name>
<dbReference type="EMBL" id="LDAU01000152">
    <property type="protein sequence ID" value="KRX02793.1"/>
    <property type="molecule type" value="Genomic_DNA"/>
</dbReference>
<feature type="compositionally biased region" description="Low complexity" evidence="3">
    <location>
        <begin position="31"/>
        <end position="40"/>
    </location>
</feature>
<dbReference type="OrthoDB" id="270720at2759"/>
<protein>
    <recommendedName>
        <fullName evidence="6">MORN motif</fullName>
    </recommendedName>
</protein>
<keyword evidence="5" id="KW-1185">Reference proteome</keyword>
<gene>
    <name evidence="4" type="ORF">PPERSA_02283</name>
</gene>
<dbReference type="Gene3D" id="2.20.110.10">
    <property type="entry name" value="Histone H3 K4-specific methyltransferase SET7/9 N-terminal domain"/>
    <property type="match status" value="4"/>
</dbReference>
<comment type="caution">
    <text evidence="4">The sequence shown here is derived from an EMBL/GenBank/DDBJ whole genome shotgun (WGS) entry which is preliminary data.</text>
</comment>
<dbReference type="SMART" id="SM00698">
    <property type="entry name" value="MORN"/>
    <property type="match status" value="9"/>
</dbReference>
<proteinExistence type="predicted"/>
<reference evidence="4 5" key="1">
    <citation type="journal article" date="2015" name="Sci. Rep.">
        <title>Genome of the facultative scuticociliatosis pathogen Pseudocohnilembus persalinus provides insight into its virulence through horizontal gene transfer.</title>
        <authorList>
            <person name="Xiong J."/>
            <person name="Wang G."/>
            <person name="Cheng J."/>
            <person name="Tian M."/>
            <person name="Pan X."/>
            <person name="Warren A."/>
            <person name="Jiang C."/>
            <person name="Yuan D."/>
            <person name="Miao W."/>
        </authorList>
    </citation>
    <scope>NUCLEOTIDE SEQUENCE [LARGE SCALE GENOMIC DNA]</scope>
    <source>
        <strain evidence="4">36N120E</strain>
    </source>
</reference>
<dbReference type="PANTHER" id="PTHR43215">
    <property type="entry name" value="RADIAL SPOKE HEAD 1 HOMOLOG"/>
    <property type="match status" value="1"/>
</dbReference>
<dbReference type="InParanoid" id="A0A0V0QKF8"/>
<feature type="coiled-coil region" evidence="2">
    <location>
        <begin position="593"/>
        <end position="620"/>
    </location>
</feature>
<evidence type="ECO:0000256" key="2">
    <source>
        <dbReference type="SAM" id="Coils"/>
    </source>
</evidence>
<dbReference type="PANTHER" id="PTHR43215:SF14">
    <property type="entry name" value="RADIAL SPOKE HEAD 1 HOMOLOG"/>
    <property type="match status" value="1"/>
</dbReference>
<evidence type="ECO:0008006" key="6">
    <source>
        <dbReference type="Google" id="ProtNLM"/>
    </source>
</evidence>